<dbReference type="InterPro" id="IPR006957">
    <property type="entry name" value="EIN3"/>
</dbReference>
<dbReference type="EMBL" id="JAAALK010000282">
    <property type="protein sequence ID" value="KAG8081142.1"/>
    <property type="molecule type" value="Genomic_DNA"/>
</dbReference>
<evidence type="ECO:0000313" key="3">
    <source>
        <dbReference type="EMBL" id="KAG8081142.1"/>
    </source>
</evidence>
<dbReference type="GO" id="GO:0003700">
    <property type="term" value="F:DNA-binding transcription factor activity"/>
    <property type="evidence" value="ECO:0007669"/>
    <property type="project" value="InterPro"/>
</dbReference>
<reference evidence="3" key="1">
    <citation type="journal article" date="2021" name="bioRxiv">
        <title>Whole Genome Assembly and Annotation of Northern Wild Rice, Zizania palustris L., Supports a Whole Genome Duplication in the Zizania Genus.</title>
        <authorList>
            <person name="Haas M."/>
            <person name="Kono T."/>
            <person name="Macchietto M."/>
            <person name="Millas R."/>
            <person name="McGilp L."/>
            <person name="Shao M."/>
            <person name="Duquette J."/>
            <person name="Hirsch C.N."/>
            <person name="Kimball J."/>
        </authorList>
    </citation>
    <scope>NUCLEOTIDE SEQUENCE</scope>
    <source>
        <tissue evidence="3">Fresh leaf tissue</tissue>
    </source>
</reference>
<feature type="compositionally biased region" description="Basic and acidic residues" evidence="1">
    <location>
        <begin position="573"/>
        <end position="586"/>
    </location>
</feature>
<dbReference type="EMBL" id="JAAALK010000282">
    <property type="protein sequence ID" value="KAG8081148.1"/>
    <property type="molecule type" value="Genomic_DNA"/>
</dbReference>
<dbReference type="GO" id="GO:0005634">
    <property type="term" value="C:nucleus"/>
    <property type="evidence" value="ECO:0007669"/>
    <property type="project" value="InterPro"/>
</dbReference>
<feature type="compositionally biased region" description="Polar residues" evidence="1">
    <location>
        <begin position="308"/>
        <end position="320"/>
    </location>
</feature>
<organism evidence="3 5">
    <name type="scientific">Zizania palustris</name>
    <name type="common">Northern wild rice</name>
    <dbReference type="NCBI Taxonomy" id="103762"/>
    <lineage>
        <taxon>Eukaryota</taxon>
        <taxon>Viridiplantae</taxon>
        <taxon>Streptophyta</taxon>
        <taxon>Embryophyta</taxon>
        <taxon>Tracheophyta</taxon>
        <taxon>Spermatophyta</taxon>
        <taxon>Magnoliopsida</taxon>
        <taxon>Liliopsida</taxon>
        <taxon>Poales</taxon>
        <taxon>Poaceae</taxon>
        <taxon>BOP clade</taxon>
        <taxon>Oryzoideae</taxon>
        <taxon>Oryzeae</taxon>
        <taxon>Zizaniinae</taxon>
        <taxon>Zizania</taxon>
    </lineage>
</organism>
<feature type="region of interest" description="Disordered" evidence="1">
    <location>
        <begin position="425"/>
        <end position="445"/>
    </location>
</feature>
<dbReference type="InterPro" id="IPR047091">
    <property type="entry name" value="EIN3-like_DNA-bd"/>
</dbReference>
<feature type="domain" description="Ethylene insensitive 3-like DNA-binding" evidence="2">
    <location>
        <begin position="147"/>
        <end position="254"/>
    </location>
</feature>
<keyword evidence="5" id="KW-1185">Reference proteome</keyword>
<dbReference type="AlphaFoldDB" id="A0A8J5TA75"/>
<feature type="compositionally biased region" description="Basic and acidic residues" evidence="1">
    <location>
        <begin position="429"/>
        <end position="438"/>
    </location>
</feature>
<feature type="region of interest" description="Disordered" evidence="1">
    <location>
        <begin position="471"/>
        <end position="593"/>
    </location>
</feature>
<evidence type="ECO:0000259" key="2">
    <source>
        <dbReference type="Pfam" id="PF04873"/>
    </source>
</evidence>
<evidence type="ECO:0000256" key="1">
    <source>
        <dbReference type="SAM" id="MobiDB-lite"/>
    </source>
</evidence>
<feature type="compositionally biased region" description="Polar residues" evidence="1">
    <location>
        <begin position="1"/>
        <end position="11"/>
    </location>
</feature>
<evidence type="ECO:0000313" key="4">
    <source>
        <dbReference type="EMBL" id="KAG8081148.1"/>
    </source>
</evidence>
<name>A0A8J5TA75_ZIZPA</name>
<sequence>MAGGNNNSSGKRASPSPSSSEKQQQAKRTRGAPAGGEHAKETCSSQTQGAAMPLPGLAVVPPQSAASNAVAMPMVGINGAVAPQRSAAASASALPMVAGDGSAPSMLTTPVPVQVITVPMQMVYFVPMAGAVSGSPSPTPWSAPAVSLAVTLFRFQNSTLERMMTELMRECTPPLRAQDRKSGGPPSWWPTAAEPWWFSEVVVHLRGRQMDTPVPFATPRRLKRAEKVAVLVAAVKHITPDFGRISAAANRSRLTELEASLWGSALRVEHQRHVMSVLIQMPPPPQQPQPQQQQQQQLPVNGRVLMPSHSSESSLYTVSDSESDEPYIDDSVFGEVAAHDSASKQIVPTAPEKHQQQHGNEDGVLLPLTRCTERAAHADSVCENVEKPVEFSVSGEVAALDGGIEQIVTTETEPQLLPCNGNVLPPTHSAERAAHADSESAGDEQPVVDFSVSGEVAALDGGSEQIVTTETEPQLLPCNGNVLPPTHSAERAAHADSESAGDEQPVVDFSVSRTGNVKDASLDGGSEQIITTEPELEPLAGDGNGPPGATAPEEEGQQQQQPEDTTVPQLQQHEGEGHGHHNHDDIFGDLAGSPAPEHVDWFDSDEVRRMMLDLEIPTFFGGFFL</sequence>
<dbReference type="Proteomes" id="UP000729402">
    <property type="component" value="Unassembled WGS sequence"/>
</dbReference>
<feature type="compositionally biased region" description="Basic and acidic residues" evidence="1">
    <location>
        <begin position="488"/>
        <end position="497"/>
    </location>
</feature>
<gene>
    <name evidence="3" type="ORF">GUJ93_ZPchr0007g3197</name>
    <name evidence="4" type="ORF">GUJ93_ZPchr0007g3699</name>
</gene>
<protein>
    <recommendedName>
        <fullName evidence="2">Ethylene insensitive 3-like DNA-binding domain-containing protein</fullName>
    </recommendedName>
</protein>
<proteinExistence type="predicted"/>
<dbReference type="Pfam" id="PF04873">
    <property type="entry name" value="EIN3_DNA-bd"/>
    <property type="match status" value="1"/>
</dbReference>
<dbReference type="OrthoDB" id="683014at2759"/>
<comment type="caution">
    <text evidence="3">The sequence shown here is derived from an EMBL/GenBank/DDBJ whole genome shotgun (WGS) entry which is preliminary data.</text>
</comment>
<feature type="region of interest" description="Disordered" evidence="1">
    <location>
        <begin position="305"/>
        <end position="324"/>
    </location>
</feature>
<dbReference type="PANTHER" id="PTHR33305">
    <property type="entry name" value="ETHYLENE INSENSITIVE 3-LIKE 2 PROTEIN"/>
    <property type="match status" value="1"/>
</dbReference>
<feature type="region of interest" description="Disordered" evidence="1">
    <location>
        <begin position="1"/>
        <end position="49"/>
    </location>
</feature>
<reference evidence="3" key="2">
    <citation type="submission" date="2021-02" db="EMBL/GenBank/DDBJ databases">
        <authorList>
            <person name="Kimball J.A."/>
            <person name="Haas M.W."/>
            <person name="Macchietto M."/>
            <person name="Kono T."/>
            <person name="Duquette J."/>
            <person name="Shao M."/>
        </authorList>
    </citation>
    <scope>NUCLEOTIDE SEQUENCE</scope>
    <source>
        <tissue evidence="3">Fresh leaf tissue</tissue>
    </source>
</reference>
<evidence type="ECO:0000313" key="5">
    <source>
        <dbReference type="Proteomes" id="UP000729402"/>
    </source>
</evidence>
<dbReference type="PANTHER" id="PTHR33305:SF55">
    <property type="entry name" value="OS07G0272500 PROTEIN"/>
    <property type="match status" value="1"/>
</dbReference>
<dbReference type="GO" id="GO:0003677">
    <property type="term" value="F:DNA binding"/>
    <property type="evidence" value="ECO:0007669"/>
    <property type="project" value="TreeGrafter"/>
</dbReference>
<accession>A0A8J5TA75</accession>